<dbReference type="SUPFAM" id="SSF53850">
    <property type="entry name" value="Periplasmic binding protein-like II"/>
    <property type="match status" value="1"/>
</dbReference>
<dbReference type="Gene3D" id="1.10.10.10">
    <property type="entry name" value="Winged helix-like DNA-binding domain superfamily/Winged helix DNA-binding domain"/>
    <property type="match status" value="1"/>
</dbReference>
<dbReference type="EMBL" id="JANUGW010000029">
    <property type="protein sequence ID" value="MCS0585167.1"/>
    <property type="molecule type" value="Genomic_DNA"/>
</dbReference>
<comment type="similarity">
    <text evidence="1">Belongs to the LysR transcriptional regulatory family.</text>
</comment>
<dbReference type="SUPFAM" id="SSF46785">
    <property type="entry name" value="Winged helix' DNA-binding domain"/>
    <property type="match status" value="1"/>
</dbReference>
<evidence type="ECO:0000256" key="3">
    <source>
        <dbReference type="ARBA" id="ARBA00023125"/>
    </source>
</evidence>
<dbReference type="InterPro" id="IPR058163">
    <property type="entry name" value="LysR-type_TF_proteobact-type"/>
</dbReference>
<dbReference type="InterPro" id="IPR036390">
    <property type="entry name" value="WH_DNA-bd_sf"/>
</dbReference>
<dbReference type="PROSITE" id="PS50931">
    <property type="entry name" value="HTH_LYSR"/>
    <property type="match status" value="1"/>
</dbReference>
<dbReference type="RefSeq" id="WP_258819696.1">
    <property type="nucleotide sequence ID" value="NZ_JANUGW010000029.1"/>
</dbReference>
<gene>
    <name evidence="6" type="ORF">NX784_26620</name>
</gene>
<keyword evidence="2" id="KW-0805">Transcription regulation</keyword>
<feature type="domain" description="HTH lysR-type" evidence="5">
    <location>
        <begin position="7"/>
        <end position="60"/>
    </location>
</feature>
<evidence type="ECO:0000256" key="1">
    <source>
        <dbReference type="ARBA" id="ARBA00009437"/>
    </source>
</evidence>
<name>A0ABT1ZZ16_9BURK</name>
<protein>
    <submittedName>
        <fullName evidence="6">LysR family transcriptional regulator</fullName>
    </submittedName>
</protein>
<comment type="caution">
    <text evidence="6">The sequence shown here is derived from an EMBL/GenBank/DDBJ whole genome shotgun (WGS) entry which is preliminary data.</text>
</comment>
<keyword evidence="3" id="KW-0238">DNA-binding</keyword>
<keyword evidence="4" id="KW-0804">Transcription</keyword>
<dbReference type="CDD" id="cd08422">
    <property type="entry name" value="PBP2_CrgA_like"/>
    <property type="match status" value="1"/>
</dbReference>
<dbReference type="Pfam" id="PF00126">
    <property type="entry name" value="HTH_1"/>
    <property type="match status" value="1"/>
</dbReference>
<dbReference type="Proteomes" id="UP001204151">
    <property type="component" value="Unassembled WGS sequence"/>
</dbReference>
<evidence type="ECO:0000313" key="7">
    <source>
        <dbReference type="Proteomes" id="UP001204151"/>
    </source>
</evidence>
<evidence type="ECO:0000259" key="5">
    <source>
        <dbReference type="PROSITE" id="PS50931"/>
    </source>
</evidence>
<evidence type="ECO:0000256" key="4">
    <source>
        <dbReference type="ARBA" id="ARBA00023163"/>
    </source>
</evidence>
<reference evidence="6 7" key="1">
    <citation type="submission" date="2022-08" db="EMBL/GenBank/DDBJ databases">
        <title>Reclassification of Massilia species as members of the genera Telluria, Duganella, Pseudoduganella, Mokoshia gen. nov. and Zemynaea gen. nov. using orthogonal and non-orthogonal genome-based approaches.</title>
        <authorList>
            <person name="Bowman J.P."/>
        </authorList>
    </citation>
    <scope>NUCLEOTIDE SEQUENCE [LARGE SCALE GENOMIC DNA]</scope>
    <source>
        <strain evidence="6 7">JCM 31316</strain>
    </source>
</reference>
<dbReference type="InterPro" id="IPR036388">
    <property type="entry name" value="WH-like_DNA-bd_sf"/>
</dbReference>
<evidence type="ECO:0000313" key="6">
    <source>
        <dbReference type="EMBL" id="MCS0585167.1"/>
    </source>
</evidence>
<dbReference type="InterPro" id="IPR005119">
    <property type="entry name" value="LysR_subst-bd"/>
</dbReference>
<proteinExistence type="inferred from homology"/>
<dbReference type="Gene3D" id="3.40.190.290">
    <property type="match status" value="1"/>
</dbReference>
<evidence type="ECO:0000256" key="2">
    <source>
        <dbReference type="ARBA" id="ARBA00023015"/>
    </source>
</evidence>
<sequence>MSDPFVHLDAFIHSAEDGGFSAAARRLGLTPAGVSKNVARLEANLGVRLFRRSTRKLSLTEEGEQLLREVAEPWHRIQDAMAVVRQGANHAAGPLKVALAPAVGRMHFVPMLAAFRERYPEVLPDLHFDNRQVDLIAEGFDVAIGGGVELPQGVVARELTRVRIVLAASPAYLARRGTPAHPDDLAAHDGIARRSIRTGRLQTLTLRDDAGRVAPYDCRPVAVLDDPEAMAHAAAAGLGIALLPAPHAGPLLADGRLVRILPDWYAETGPLFLYYSSRRLLPAKTRVFVDFVVERFREQGLAAHFSG</sequence>
<dbReference type="PANTHER" id="PTHR30537:SF72">
    <property type="entry name" value="LYSR FAMILY TRANSCRIPTIONAL REGULATOR"/>
    <property type="match status" value="1"/>
</dbReference>
<accession>A0ABT1ZZ16</accession>
<dbReference type="InterPro" id="IPR000847">
    <property type="entry name" value="LysR_HTH_N"/>
</dbReference>
<dbReference type="PRINTS" id="PR00039">
    <property type="entry name" value="HTHLYSR"/>
</dbReference>
<keyword evidence="7" id="KW-1185">Reference proteome</keyword>
<dbReference type="PANTHER" id="PTHR30537">
    <property type="entry name" value="HTH-TYPE TRANSCRIPTIONAL REGULATOR"/>
    <property type="match status" value="1"/>
</dbReference>
<dbReference type="Pfam" id="PF03466">
    <property type="entry name" value="LysR_substrate"/>
    <property type="match status" value="1"/>
</dbReference>
<organism evidence="6 7">
    <name type="scientific">Massilia pinisoli</name>
    <dbReference type="NCBI Taxonomy" id="1772194"/>
    <lineage>
        <taxon>Bacteria</taxon>
        <taxon>Pseudomonadati</taxon>
        <taxon>Pseudomonadota</taxon>
        <taxon>Betaproteobacteria</taxon>
        <taxon>Burkholderiales</taxon>
        <taxon>Oxalobacteraceae</taxon>
        <taxon>Telluria group</taxon>
        <taxon>Massilia</taxon>
    </lineage>
</organism>